<sequence length="185" mass="20736">MLQRLTEQNRVGSILKYVLDSSVSTESPIALNESDVVMTLDMDKLKKLPTIDCQALSVEHSIDTGVEIDKVHGTSWQLQKASHDLIVENGSTAIVSIDTTTFVNRHPTQAEPEFFVRASFWDEFTADTPGTIQSRLPLYLHFLIHLRNDKGKRSIPAIPLSCPADIPHFLGRPHTPTAYTPPWMM</sequence>
<keyword evidence="2" id="KW-1185">Reference proteome</keyword>
<dbReference type="EMBL" id="JAEFBJ010000058">
    <property type="protein sequence ID" value="KAG7531034.1"/>
    <property type="molecule type" value="Genomic_DNA"/>
</dbReference>
<dbReference type="AlphaFoldDB" id="A0A8T1XC36"/>
<reference evidence="1 2" key="1">
    <citation type="submission" date="2020-12" db="EMBL/GenBank/DDBJ databases">
        <title>Concerted genomic and epigenomic changes stabilize Arabidopsis allopolyploids.</title>
        <authorList>
            <person name="Chen Z."/>
        </authorList>
    </citation>
    <scope>NUCLEOTIDE SEQUENCE [LARGE SCALE GENOMIC DNA]</scope>
    <source>
        <strain evidence="1">As9502</strain>
        <tissue evidence="1">Leaf</tissue>
    </source>
</reference>
<organism evidence="1 2">
    <name type="scientific">Arabidopsis suecica</name>
    <name type="common">Swedish thale-cress</name>
    <name type="synonym">Cardaminopsis suecica</name>
    <dbReference type="NCBI Taxonomy" id="45249"/>
    <lineage>
        <taxon>Eukaryota</taxon>
        <taxon>Viridiplantae</taxon>
        <taxon>Streptophyta</taxon>
        <taxon>Embryophyta</taxon>
        <taxon>Tracheophyta</taxon>
        <taxon>Spermatophyta</taxon>
        <taxon>Magnoliopsida</taxon>
        <taxon>eudicotyledons</taxon>
        <taxon>Gunneridae</taxon>
        <taxon>Pentapetalae</taxon>
        <taxon>rosids</taxon>
        <taxon>malvids</taxon>
        <taxon>Brassicales</taxon>
        <taxon>Brassicaceae</taxon>
        <taxon>Camelineae</taxon>
        <taxon>Arabidopsis</taxon>
    </lineage>
</organism>
<name>A0A8T1XC36_ARASU</name>
<comment type="caution">
    <text evidence="1">The sequence shown here is derived from an EMBL/GenBank/DDBJ whole genome shotgun (WGS) entry which is preliminary data.</text>
</comment>
<evidence type="ECO:0000313" key="1">
    <source>
        <dbReference type="EMBL" id="KAG7531034.1"/>
    </source>
</evidence>
<dbReference type="Proteomes" id="UP000694251">
    <property type="component" value="Unassembled WGS sequence"/>
</dbReference>
<accession>A0A8T1XC36</accession>
<evidence type="ECO:0000313" key="2">
    <source>
        <dbReference type="Proteomes" id="UP000694251"/>
    </source>
</evidence>
<dbReference type="OrthoDB" id="10602720at2759"/>
<gene>
    <name evidence="1" type="ORF">ISN44_Un58g000020</name>
</gene>
<protein>
    <submittedName>
        <fullName evidence="1">Uncharacterized protein</fullName>
    </submittedName>
</protein>
<proteinExistence type="predicted"/>